<accession>A0ABD3UHZ3</accession>
<comment type="similarity">
    <text evidence="1">Belongs to the tumor necrosis factor family.</text>
</comment>
<evidence type="ECO:0000313" key="6">
    <source>
        <dbReference type="Proteomes" id="UP001634394"/>
    </source>
</evidence>
<gene>
    <name evidence="5" type="ORF">ACJMK2_018820</name>
</gene>
<feature type="domain" description="THD" evidence="4">
    <location>
        <begin position="342"/>
        <end position="512"/>
    </location>
</feature>
<feature type="compositionally biased region" description="Polar residues" evidence="2">
    <location>
        <begin position="30"/>
        <end position="63"/>
    </location>
</feature>
<reference evidence="5 6" key="1">
    <citation type="submission" date="2024-11" db="EMBL/GenBank/DDBJ databases">
        <title>Chromosome-level genome assembly of the freshwater bivalve Anodonta woodiana.</title>
        <authorList>
            <person name="Chen X."/>
        </authorList>
    </citation>
    <scope>NUCLEOTIDE SEQUENCE [LARGE SCALE GENOMIC DNA]</scope>
    <source>
        <strain evidence="5">MN2024</strain>
        <tissue evidence="5">Gills</tissue>
    </source>
</reference>
<evidence type="ECO:0000256" key="2">
    <source>
        <dbReference type="SAM" id="MobiDB-lite"/>
    </source>
</evidence>
<dbReference type="AlphaFoldDB" id="A0ABD3UHZ3"/>
<feature type="transmembrane region" description="Helical" evidence="3">
    <location>
        <begin position="222"/>
        <end position="248"/>
    </location>
</feature>
<keyword evidence="3" id="KW-1133">Transmembrane helix</keyword>
<dbReference type="SUPFAM" id="SSF49842">
    <property type="entry name" value="TNF-like"/>
    <property type="match status" value="1"/>
</dbReference>
<keyword evidence="3" id="KW-0812">Transmembrane</keyword>
<evidence type="ECO:0000256" key="1">
    <source>
        <dbReference type="ARBA" id="ARBA00008670"/>
    </source>
</evidence>
<protein>
    <recommendedName>
        <fullName evidence="4">THD domain-containing protein</fullName>
    </recommendedName>
</protein>
<comment type="caution">
    <text evidence="5">The sequence shown here is derived from an EMBL/GenBank/DDBJ whole genome shotgun (WGS) entry which is preliminary data.</text>
</comment>
<dbReference type="InterPro" id="IPR008983">
    <property type="entry name" value="Tumour_necrosis_fac-like_dom"/>
</dbReference>
<evidence type="ECO:0000259" key="4">
    <source>
        <dbReference type="PROSITE" id="PS50049"/>
    </source>
</evidence>
<dbReference type="EMBL" id="JBJQND010000016">
    <property type="protein sequence ID" value="KAL3847930.1"/>
    <property type="molecule type" value="Genomic_DNA"/>
</dbReference>
<name>A0ABD3UHZ3_SINWO</name>
<keyword evidence="6" id="KW-1185">Reference proteome</keyword>
<dbReference type="Proteomes" id="UP001634394">
    <property type="component" value="Unassembled WGS sequence"/>
</dbReference>
<dbReference type="Gene3D" id="2.60.120.40">
    <property type="match status" value="1"/>
</dbReference>
<proteinExistence type="inferred from homology"/>
<keyword evidence="3" id="KW-0472">Membrane</keyword>
<sequence>MGSKQNTKKELYHGNQDSGSDRCETKRTRQYSTQSQDTEVSCMSQETATTGVSSETDSNMSMSKRSYGRSVSFCLANENGDIPDNPCNESEPRGNCTTNGFNNNASFKSQPKDSADHVCNSIANEEIGQETTTRNVFSLPVSNSKGCCSTSFSEDSCTQPLLRRQSTFSRQTINEDPNDSELDAWYASHQGNRKDSVYSRICNFDHNQCQKLCSSVKVLKKIVIVLCVFNLFLLVALIAVPTFTVLYIQASKEPAPVSIISDQQRHEPFCIKCESLIKQFPTFVKTQTAIKSIGDDNGRCCIADPEKLMAILNQLAEEAIERAKGSVCISCPMGTSENVITPAVHFKSRVNGLINASEVFVRKRIESTHLVGWQRSFARDHQGLWGDLNENGASVRVKSPGMYFIYAMIQHKGSIHNCSCSDNINTTAFCITRAPLKIALYICPHGMDGNQGHCSISAIGQKYASSDNGAQQNTYFGRLFYLKENEHLYLGISGDACIHRESESHYLGLYKV</sequence>
<dbReference type="Pfam" id="PF00229">
    <property type="entry name" value="TNF"/>
    <property type="match status" value="1"/>
</dbReference>
<organism evidence="5 6">
    <name type="scientific">Sinanodonta woodiana</name>
    <name type="common">Chinese pond mussel</name>
    <name type="synonym">Anodonta woodiana</name>
    <dbReference type="NCBI Taxonomy" id="1069815"/>
    <lineage>
        <taxon>Eukaryota</taxon>
        <taxon>Metazoa</taxon>
        <taxon>Spiralia</taxon>
        <taxon>Lophotrochozoa</taxon>
        <taxon>Mollusca</taxon>
        <taxon>Bivalvia</taxon>
        <taxon>Autobranchia</taxon>
        <taxon>Heteroconchia</taxon>
        <taxon>Palaeoheterodonta</taxon>
        <taxon>Unionida</taxon>
        <taxon>Unionoidea</taxon>
        <taxon>Unionidae</taxon>
        <taxon>Unioninae</taxon>
        <taxon>Sinanodonta</taxon>
    </lineage>
</organism>
<evidence type="ECO:0000256" key="3">
    <source>
        <dbReference type="SAM" id="Phobius"/>
    </source>
</evidence>
<evidence type="ECO:0000313" key="5">
    <source>
        <dbReference type="EMBL" id="KAL3847930.1"/>
    </source>
</evidence>
<dbReference type="InterPro" id="IPR006052">
    <property type="entry name" value="TNF_dom"/>
</dbReference>
<feature type="region of interest" description="Disordered" evidence="2">
    <location>
        <begin position="1"/>
        <end position="63"/>
    </location>
</feature>
<dbReference type="PROSITE" id="PS50049">
    <property type="entry name" value="THD_2"/>
    <property type="match status" value="1"/>
</dbReference>